<dbReference type="Proteomes" id="UP001346869">
    <property type="component" value="Unassembled WGS sequence"/>
</dbReference>
<organism evidence="2 3">
    <name type="scientific">Eleginops maclovinus</name>
    <name type="common">Patagonian blennie</name>
    <name type="synonym">Eleginus maclovinus</name>
    <dbReference type="NCBI Taxonomy" id="56733"/>
    <lineage>
        <taxon>Eukaryota</taxon>
        <taxon>Metazoa</taxon>
        <taxon>Chordata</taxon>
        <taxon>Craniata</taxon>
        <taxon>Vertebrata</taxon>
        <taxon>Euteleostomi</taxon>
        <taxon>Actinopterygii</taxon>
        <taxon>Neopterygii</taxon>
        <taxon>Teleostei</taxon>
        <taxon>Neoteleostei</taxon>
        <taxon>Acanthomorphata</taxon>
        <taxon>Eupercaria</taxon>
        <taxon>Perciformes</taxon>
        <taxon>Notothenioidei</taxon>
        <taxon>Eleginopidae</taxon>
        <taxon>Eleginops</taxon>
    </lineage>
</organism>
<evidence type="ECO:0000256" key="1">
    <source>
        <dbReference type="SAM" id="MobiDB-lite"/>
    </source>
</evidence>
<feature type="compositionally biased region" description="Low complexity" evidence="1">
    <location>
        <begin position="58"/>
        <end position="72"/>
    </location>
</feature>
<evidence type="ECO:0000313" key="3">
    <source>
        <dbReference type="Proteomes" id="UP001346869"/>
    </source>
</evidence>
<gene>
    <name evidence="2" type="ORF">PBY51_011097</name>
</gene>
<protein>
    <submittedName>
        <fullName evidence="2">Uncharacterized protein</fullName>
    </submittedName>
</protein>
<reference evidence="2 3" key="1">
    <citation type="journal article" date="2023" name="Genes (Basel)">
        <title>Chromosome-Level Genome Assembly and Circadian Gene Repertoire of the Patagonia Blennie Eleginops maclovinus-The Closest Ancestral Proxy of Antarctic Cryonotothenioids.</title>
        <authorList>
            <person name="Cheng C.C."/>
            <person name="Rivera-Colon A.G."/>
            <person name="Minhas B.F."/>
            <person name="Wilson L."/>
            <person name="Rayamajhi N."/>
            <person name="Vargas-Chacoff L."/>
            <person name="Catchen J.M."/>
        </authorList>
    </citation>
    <scope>NUCLEOTIDE SEQUENCE [LARGE SCALE GENOMIC DNA]</scope>
    <source>
        <strain evidence="2">JMC-PN-2008</strain>
    </source>
</reference>
<sequence length="147" mass="15883">MYIILLMTSLPYTPWPCTPCKKPVNSHRRPKTRPIFTSSSGRLAASLPPGMRLSDRFPAASAPPSSSTSSAPYGIRPGDRFSSTNCVPHHHQQQPAAYHPPRPGSDVTGRFGSAHTGANVSRWKPLRRLMVSEDPGKRRAGASAASP</sequence>
<proteinExistence type="predicted"/>
<dbReference type="AlphaFoldDB" id="A0AAN7X980"/>
<feature type="region of interest" description="Disordered" evidence="1">
    <location>
        <begin position="22"/>
        <end position="147"/>
    </location>
</feature>
<evidence type="ECO:0000313" key="2">
    <source>
        <dbReference type="EMBL" id="KAK5857885.1"/>
    </source>
</evidence>
<comment type="caution">
    <text evidence="2">The sequence shown here is derived from an EMBL/GenBank/DDBJ whole genome shotgun (WGS) entry which is preliminary data.</text>
</comment>
<reference evidence="2 3" key="2">
    <citation type="journal article" date="2023" name="Mol. Biol. Evol.">
        <title>Genomics of Secondarily Temperate Adaptation in the Only Non-Antarctic Icefish.</title>
        <authorList>
            <person name="Rivera-Colon A.G."/>
            <person name="Rayamajhi N."/>
            <person name="Minhas B.F."/>
            <person name="Madrigal G."/>
            <person name="Bilyk K.T."/>
            <person name="Yoon V."/>
            <person name="Hune M."/>
            <person name="Gregory S."/>
            <person name="Cheng C.H.C."/>
            <person name="Catchen J.M."/>
        </authorList>
    </citation>
    <scope>NUCLEOTIDE SEQUENCE [LARGE SCALE GENOMIC DNA]</scope>
    <source>
        <strain evidence="2">JMC-PN-2008</strain>
    </source>
</reference>
<accession>A0AAN7X980</accession>
<keyword evidence="3" id="KW-1185">Reference proteome</keyword>
<name>A0AAN7X980_ELEMC</name>
<dbReference type="EMBL" id="JAUZQC010000016">
    <property type="protein sequence ID" value="KAK5857885.1"/>
    <property type="molecule type" value="Genomic_DNA"/>
</dbReference>